<feature type="repeat" description="WD" evidence="1">
    <location>
        <begin position="60"/>
        <end position="95"/>
    </location>
</feature>
<protein>
    <recommendedName>
        <fullName evidence="4">WD40 repeat domain-containing protein</fullName>
    </recommendedName>
</protein>
<name>A0ABS5L8W1_9ACTN</name>
<dbReference type="PROSITE" id="PS50082">
    <property type="entry name" value="WD_REPEATS_2"/>
    <property type="match status" value="1"/>
</dbReference>
<dbReference type="PANTHER" id="PTHR19879">
    <property type="entry name" value="TRANSCRIPTION INITIATION FACTOR TFIID"/>
    <property type="match status" value="1"/>
</dbReference>
<sequence length="141" mass="15273">TYDTVFAWRTDTGDLQWQLHEPGADWSALALDATGTRALTAGANGTHLLNATTGSTLRTLPTTDRRVLAAALSPDGRIALTGDTHEQVRIWDLRNPAAEPIRRLRGLSMVDALALSDDCQTLVVGHSDGSLQLWGLDWDLV</sequence>
<feature type="non-terminal residue" evidence="2">
    <location>
        <position position="141"/>
    </location>
</feature>
<dbReference type="Proteomes" id="UP000730482">
    <property type="component" value="Unassembled WGS sequence"/>
</dbReference>
<dbReference type="EMBL" id="JAAFYZ010000590">
    <property type="protein sequence ID" value="MBS2554793.1"/>
    <property type="molecule type" value="Genomic_DNA"/>
</dbReference>
<dbReference type="SUPFAM" id="SSF50998">
    <property type="entry name" value="Quinoprotein alcohol dehydrogenase-like"/>
    <property type="match status" value="1"/>
</dbReference>
<evidence type="ECO:0008006" key="4">
    <source>
        <dbReference type="Google" id="ProtNLM"/>
    </source>
</evidence>
<dbReference type="RefSeq" id="WP_212022518.1">
    <property type="nucleotide sequence ID" value="NZ_JAAFYZ010000590.1"/>
</dbReference>
<proteinExistence type="predicted"/>
<accession>A0ABS5L8W1</accession>
<reference evidence="2 3" key="1">
    <citation type="submission" date="2020-02" db="EMBL/GenBank/DDBJ databases">
        <title>Acidophilic actinobacteria isolated from forest soil.</title>
        <authorList>
            <person name="Golinska P."/>
        </authorList>
    </citation>
    <scope>NUCLEOTIDE SEQUENCE [LARGE SCALE GENOMIC DNA]</scope>
    <source>
        <strain evidence="2 3">NL8</strain>
    </source>
</reference>
<evidence type="ECO:0000256" key="1">
    <source>
        <dbReference type="PROSITE-ProRule" id="PRU00221"/>
    </source>
</evidence>
<organism evidence="2 3">
    <name type="scientific">Catenulispora pinistramenti</name>
    <dbReference type="NCBI Taxonomy" id="2705254"/>
    <lineage>
        <taxon>Bacteria</taxon>
        <taxon>Bacillati</taxon>
        <taxon>Actinomycetota</taxon>
        <taxon>Actinomycetes</taxon>
        <taxon>Catenulisporales</taxon>
        <taxon>Catenulisporaceae</taxon>
        <taxon>Catenulispora</taxon>
    </lineage>
</organism>
<evidence type="ECO:0000313" key="2">
    <source>
        <dbReference type="EMBL" id="MBS2554793.1"/>
    </source>
</evidence>
<dbReference type="Gene3D" id="2.130.10.10">
    <property type="entry name" value="YVTN repeat-like/Quinoprotein amine dehydrogenase"/>
    <property type="match status" value="1"/>
</dbReference>
<dbReference type="InterPro" id="IPR001680">
    <property type="entry name" value="WD40_rpt"/>
</dbReference>
<dbReference type="InterPro" id="IPR011047">
    <property type="entry name" value="Quinoprotein_ADH-like_sf"/>
</dbReference>
<comment type="caution">
    <text evidence="2">The sequence shown here is derived from an EMBL/GenBank/DDBJ whole genome shotgun (WGS) entry which is preliminary data.</text>
</comment>
<dbReference type="InterPro" id="IPR015943">
    <property type="entry name" value="WD40/YVTN_repeat-like_dom_sf"/>
</dbReference>
<keyword evidence="1" id="KW-0853">WD repeat</keyword>
<dbReference type="Pfam" id="PF00400">
    <property type="entry name" value="WD40"/>
    <property type="match status" value="2"/>
</dbReference>
<feature type="non-terminal residue" evidence="2">
    <location>
        <position position="1"/>
    </location>
</feature>
<dbReference type="PANTHER" id="PTHR19879:SF9">
    <property type="entry name" value="TRANSCRIPTION INITIATION FACTOR TFIID SUBUNIT 5"/>
    <property type="match status" value="1"/>
</dbReference>
<dbReference type="SMART" id="SM00320">
    <property type="entry name" value="WD40"/>
    <property type="match status" value="2"/>
</dbReference>
<gene>
    <name evidence="2" type="ORF">KGQ19_48895</name>
</gene>
<keyword evidence="3" id="KW-1185">Reference proteome</keyword>
<evidence type="ECO:0000313" key="3">
    <source>
        <dbReference type="Proteomes" id="UP000730482"/>
    </source>
</evidence>